<protein>
    <recommendedName>
        <fullName evidence="3">J domain-containing protein</fullName>
    </recommendedName>
</protein>
<feature type="domain" description="J" evidence="3">
    <location>
        <begin position="100"/>
        <end position="156"/>
    </location>
</feature>
<dbReference type="FunFam" id="1.10.287.110:FF:000094">
    <property type="entry name" value="dnaJ homolog subfamily C member 28"/>
    <property type="match status" value="1"/>
</dbReference>
<dbReference type="PANTHER" id="PTHR39158:SF1">
    <property type="entry name" value="DNAJ HOMOLOG SUBFAMILY C MEMBER 28"/>
    <property type="match status" value="1"/>
</dbReference>
<dbReference type="InterPro" id="IPR052573">
    <property type="entry name" value="DnaJ_C_subfamily_28"/>
</dbReference>
<reference evidence="4 5" key="1">
    <citation type="journal article" date="2018" name="Mol. Genet. Genomics">
        <title>The red deer Cervus elaphus genome CerEla1.0: sequencing, annotating, genes, and chromosomes.</title>
        <authorList>
            <person name="Bana N.A."/>
            <person name="Nyiri A."/>
            <person name="Nagy J."/>
            <person name="Frank K."/>
            <person name="Nagy T."/>
            <person name="Steger V."/>
            <person name="Schiller M."/>
            <person name="Lakatos P."/>
            <person name="Sugar L."/>
            <person name="Horn P."/>
            <person name="Barta E."/>
            <person name="Orosz L."/>
        </authorList>
    </citation>
    <scope>NUCLEOTIDE SEQUENCE [LARGE SCALE GENOMIC DNA]</scope>
    <source>
        <strain evidence="4">Hungarian</strain>
    </source>
</reference>
<dbReference type="PANTHER" id="PTHR39158">
    <property type="entry name" value="OS08G0560600 PROTEIN"/>
    <property type="match status" value="1"/>
</dbReference>
<feature type="non-terminal residue" evidence="4">
    <location>
        <position position="1"/>
    </location>
</feature>
<dbReference type="Pfam" id="PF09350">
    <property type="entry name" value="DJC28_CD"/>
    <property type="match status" value="1"/>
</dbReference>
<keyword evidence="5" id="KW-1185">Reference proteome</keyword>
<feature type="region of interest" description="Disordered" evidence="2">
    <location>
        <begin position="1"/>
        <end position="32"/>
    </location>
</feature>
<dbReference type="Pfam" id="PF00226">
    <property type="entry name" value="DnaJ"/>
    <property type="match status" value="1"/>
</dbReference>
<gene>
    <name evidence="4" type="ORF">Celaphus_00019417</name>
</gene>
<organism evidence="4 5">
    <name type="scientific">Cervus elaphus hippelaphus</name>
    <name type="common">European red deer</name>
    <dbReference type="NCBI Taxonomy" id="46360"/>
    <lineage>
        <taxon>Eukaryota</taxon>
        <taxon>Metazoa</taxon>
        <taxon>Chordata</taxon>
        <taxon>Craniata</taxon>
        <taxon>Vertebrata</taxon>
        <taxon>Euteleostomi</taxon>
        <taxon>Mammalia</taxon>
        <taxon>Eutheria</taxon>
        <taxon>Laurasiatheria</taxon>
        <taxon>Artiodactyla</taxon>
        <taxon>Ruminantia</taxon>
        <taxon>Pecora</taxon>
        <taxon>Cervidae</taxon>
        <taxon>Cervinae</taxon>
        <taxon>Cervus</taxon>
    </lineage>
</organism>
<dbReference type="Gene3D" id="1.10.287.110">
    <property type="entry name" value="DnaJ domain"/>
    <property type="match status" value="1"/>
</dbReference>
<keyword evidence="1" id="KW-0175">Coiled coil</keyword>
<sequence length="435" mass="50766">ADDLAQRRRLPRASRRDACEAKGRWRTHAPRRSLDAGAAEPLLRTLGTIRNTTYVMMAQILRSHLRSASVIPNRMKMGPYLGVIRTRMMSTHKSKRNMREYYGLLNLDEGCSADDVRESFRKLAKQYHPDGGSSTADSATFIRIEEAYRKVLSHVIEQTNARQSKVEDTEEEEEKFKYKTPQHRHYLSFEGIGFGTPSQREKQYRQFRADRATEQVMEYQKQKLQSQYFTDSVTVKDVRHSKERKITQAIERLVEDLIQESMAKGDFDNLSGKGKPLKKFSGCSYIDPMTHNLNRILIDNGYQPEWILMQKEIKDTIDQLREAILVSRKKLGTPMTSAEQKQWNQVCEQFQENIKKLNKRINDFNLIVPLLTRQKVHFDAQKEIARTQEIYMTLIKTKEVTDKNPYNIDPGEGEKTPGVKTSFFNWMNVWKFIKI</sequence>
<dbReference type="EMBL" id="MKHE01000031">
    <property type="protein sequence ID" value="OWK00523.1"/>
    <property type="molecule type" value="Genomic_DNA"/>
</dbReference>
<feature type="coiled-coil region" evidence="1">
    <location>
        <begin position="340"/>
        <end position="367"/>
    </location>
</feature>
<evidence type="ECO:0000259" key="3">
    <source>
        <dbReference type="PROSITE" id="PS50076"/>
    </source>
</evidence>
<accession>A0A212C3F4</accession>
<evidence type="ECO:0000256" key="2">
    <source>
        <dbReference type="SAM" id="MobiDB-lite"/>
    </source>
</evidence>
<dbReference type="Proteomes" id="UP000242450">
    <property type="component" value="Chromosome 31"/>
</dbReference>
<dbReference type="SUPFAM" id="SSF46565">
    <property type="entry name" value="Chaperone J-domain"/>
    <property type="match status" value="1"/>
</dbReference>
<evidence type="ECO:0000256" key="1">
    <source>
        <dbReference type="SAM" id="Coils"/>
    </source>
</evidence>
<dbReference type="SMART" id="SM00271">
    <property type="entry name" value="DnaJ"/>
    <property type="match status" value="1"/>
</dbReference>
<evidence type="ECO:0000313" key="5">
    <source>
        <dbReference type="Proteomes" id="UP000242450"/>
    </source>
</evidence>
<comment type="caution">
    <text evidence="4">The sequence shown here is derived from an EMBL/GenBank/DDBJ whole genome shotgun (WGS) entry which is preliminary data.</text>
</comment>
<evidence type="ECO:0000313" key="4">
    <source>
        <dbReference type="EMBL" id="OWK00523.1"/>
    </source>
</evidence>
<name>A0A212C3F4_CEREH</name>
<dbReference type="InterPro" id="IPR001623">
    <property type="entry name" value="DnaJ_domain"/>
</dbReference>
<dbReference type="CDD" id="cd06257">
    <property type="entry name" value="DnaJ"/>
    <property type="match status" value="1"/>
</dbReference>
<dbReference type="PROSITE" id="PS50076">
    <property type="entry name" value="DNAJ_2"/>
    <property type="match status" value="1"/>
</dbReference>
<dbReference type="OrthoDB" id="1922282at2759"/>
<proteinExistence type="predicted"/>
<dbReference type="AlphaFoldDB" id="A0A212C3F4"/>
<feature type="compositionally biased region" description="Basic and acidic residues" evidence="2">
    <location>
        <begin position="14"/>
        <end position="23"/>
    </location>
</feature>
<dbReference type="InterPro" id="IPR018961">
    <property type="entry name" value="DnaJ_homolog_subfam-C_membr-28"/>
</dbReference>
<dbReference type="InterPro" id="IPR036869">
    <property type="entry name" value="J_dom_sf"/>
</dbReference>